<evidence type="ECO:0000313" key="2">
    <source>
        <dbReference type="Proteomes" id="UP001148838"/>
    </source>
</evidence>
<protein>
    <recommendedName>
        <fullName evidence="3">Transposase</fullName>
    </recommendedName>
</protein>
<evidence type="ECO:0008006" key="3">
    <source>
        <dbReference type="Google" id="ProtNLM"/>
    </source>
</evidence>
<dbReference type="Proteomes" id="UP001148838">
    <property type="component" value="Unassembled WGS sequence"/>
</dbReference>
<dbReference type="PANTHER" id="PTHR33939:SF1">
    <property type="entry name" value="DUF4371 DOMAIN-CONTAINING PROTEIN"/>
    <property type="match status" value="1"/>
</dbReference>
<dbReference type="EMBL" id="JAJSOF020000009">
    <property type="protein sequence ID" value="KAJ4445926.1"/>
    <property type="molecule type" value="Genomic_DNA"/>
</dbReference>
<dbReference type="InterPro" id="IPR036397">
    <property type="entry name" value="RNaseH_sf"/>
</dbReference>
<proteinExistence type="predicted"/>
<dbReference type="PANTHER" id="PTHR33939">
    <property type="entry name" value="PROTEIN CBG22215"/>
    <property type="match status" value="1"/>
</dbReference>
<reference evidence="1 2" key="1">
    <citation type="journal article" date="2022" name="Allergy">
        <title>Genome assembly and annotation of Periplaneta americana reveal a comprehensive cockroach allergen profile.</title>
        <authorList>
            <person name="Wang L."/>
            <person name="Xiong Q."/>
            <person name="Saelim N."/>
            <person name="Wang L."/>
            <person name="Nong W."/>
            <person name="Wan A.T."/>
            <person name="Shi M."/>
            <person name="Liu X."/>
            <person name="Cao Q."/>
            <person name="Hui J.H.L."/>
            <person name="Sookrung N."/>
            <person name="Leung T.F."/>
            <person name="Tungtrongchitr A."/>
            <person name="Tsui S.K.W."/>
        </authorList>
    </citation>
    <scope>NUCLEOTIDE SEQUENCE [LARGE SCALE GENOMIC DNA]</scope>
    <source>
        <strain evidence="1">PWHHKU_190912</strain>
    </source>
</reference>
<keyword evidence="2" id="KW-1185">Reference proteome</keyword>
<name>A0ABQ8TIG4_PERAM</name>
<feature type="non-terminal residue" evidence="1">
    <location>
        <position position="1"/>
    </location>
</feature>
<accession>A0ABQ8TIG4</accession>
<sequence length="113" mass="13055">WKKTSDNLQVIIERREIRALRIAYLRAIHKFREDGRPIIYTDETYLHSSHTTTHEWTDSSTEGLKAPMNKGQRLIIVHAGGENGFVPNALLIFKSGLKTGDYHQDMNSENFTR</sequence>
<organism evidence="1 2">
    <name type="scientific">Periplaneta americana</name>
    <name type="common">American cockroach</name>
    <name type="synonym">Blatta americana</name>
    <dbReference type="NCBI Taxonomy" id="6978"/>
    <lineage>
        <taxon>Eukaryota</taxon>
        <taxon>Metazoa</taxon>
        <taxon>Ecdysozoa</taxon>
        <taxon>Arthropoda</taxon>
        <taxon>Hexapoda</taxon>
        <taxon>Insecta</taxon>
        <taxon>Pterygota</taxon>
        <taxon>Neoptera</taxon>
        <taxon>Polyneoptera</taxon>
        <taxon>Dictyoptera</taxon>
        <taxon>Blattodea</taxon>
        <taxon>Blattoidea</taxon>
        <taxon>Blattidae</taxon>
        <taxon>Blattinae</taxon>
        <taxon>Periplaneta</taxon>
    </lineage>
</organism>
<gene>
    <name evidence="1" type="ORF">ANN_12612</name>
</gene>
<comment type="caution">
    <text evidence="1">The sequence shown here is derived from an EMBL/GenBank/DDBJ whole genome shotgun (WGS) entry which is preliminary data.</text>
</comment>
<dbReference type="Gene3D" id="3.30.420.10">
    <property type="entry name" value="Ribonuclease H-like superfamily/Ribonuclease H"/>
    <property type="match status" value="1"/>
</dbReference>
<evidence type="ECO:0000313" key="1">
    <source>
        <dbReference type="EMBL" id="KAJ4445926.1"/>
    </source>
</evidence>